<keyword evidence="6" id="KW-0812">Transmembrane</keyword>
<feature type="transmembrane region" description="Helical" evidence="6">
    <location>
        <begin position="362"/>
        <end position="385"/>
    </location>
</feature>
<evidence type="ECO:0000256" key="3">
    <source>
        <dbReference type="ARBA" id="ARBA00022729"/>
    </source>
</evidence>
<dbReference type="AlphaFoldDB" id="A0A103XI64"/>
<protein>
    <recommendedName>
        <fullName evidence="7">Protein kinase domain-containing protein</fullName>
    </recommendedName>
</protein>
<name>A0A103XI64_CYNCS</name>
<feature type="non-terminal residue" evidence="8">
    <location>
        <position position="1"/>
    </location>
</feature>
<evidence type="ECO:0000313" key="8">
    <source>
        <dbReference type="EMBL" id="KVH91198.1"/>
    </source>
</evidence>
<dbReference type="OMA" id="IAKTSCV"/>
<evidence type="ECO:0000313" key="9">
    <source>
        <dbReference type="Proteomes" id="UP000243975"/>
    </source>
</evidence>
<dbReference type="PANTHER" id="PTHR48006:SF28">
    <property type="entry name" value="LEUCINE-RICH REPEAT PROTEIN KINASE FAMILY PROTEIN"/>
    <property type="match status" value="1"/>
</dbReference>
<accession>A0A103XI64</accession>
<keyword evidence="3" id="KW-0732">Signal</keyword>
<dbReference type="Pfam" id="PF08263">
    <property type="entry name" value="LRRNT_2"/>
    <property type="match status" value="1"/>
</dbReference>
<reference evidence="8 9" key="1">
    <citation type="journal article" date="2016" name="Sci. Rep.">
        <title>The genome sequence of the outbreeding globe artichoke constructed de novo incorporating a phase-aware low-pass sequencing strategy of F1 progeny.</title>
        <authorList>
            <person name="Scaglione D."/>
            <person name="Reyes-Chin-Wo S."/>
            <person name="Acquadro A."/>
            <person name="Froenicke L."/>
            <person name="Portis E."/>
            <person name="Beitel C."/>
            <person name="Tirone M."/>
            <person name="Mauro R."/>
            <person name="Lo Monaco A."/>
            <person name="Mauromicale G."/>
            <person name="Faccioli P."/>
            <person name="Cattivelli L."/>
            <person name="Rieseberg L."/>
            <person name="Michelmore R."/>
            <person name="Lanteri S."/>
        </authorList>
    </citation>
    <scope>NUCLEOTIDE SEQUENCE [LARGE SCALE GENOMIC DNA]</scope>
    <source>
        <strain evidence="8">2C</strain>
    </source>
</reference>
<dbReference type="Gene3D" id="1.10.510.10">
    <property type="entry name" value="Transferase(Phosphotransferase) domain 1"/>
    <property type="match status" value="1"/>
</dbReference>
<organism evidence="8 9">
    <name type="scientific">Cynara cardunculus var. scolymus</name>
    <name type="common">Globe artichoke</name>
    <name type="synonym">Cynara scolymus</name>
    <dbReference type="NCBI Taxonomy" id="59895"/>
    <lineage>
        <taxon>Eukaryota</taxon>
        <taxon>Viridiplantae</taxon>
        <taxon>Streptophyta</taxon>
        <taxon>Embryophyta</taxon>
        <taxon>Tracheophyta</taxon>
        <taxon>Spermatophyta</taxon>
        <taxon>Magnoliopsida</taxon>
        <taxon>eudicotyledons</taxon>
        <taxon>Gunneridae</taxon>
        <taxon>Pentapetalae</taxon>
        <taxon>asterids</taxon>
        <taxon>campanulids</taxon>
        <taxon>Asterales</taxon>
        <taxon>Asteraceae</taxon>
        <taxon>Carduoideae</taxon>
        <taxon>Cardueae</taxon>
        <taxon>Carduinae</taxon>
        <taxon>Cynara</taxon>
    </lineage>
</organism>
<dbReference type="Gene3D" id="3.80.10.10">
    <property type="entry name" value="Ribonuclease Inhibitor"/>
    <property type="match status" value="2"/>
</dbReference>
<dbReference type="GO" id="GO:0005524">
    <property type="term" value="F:ATP binding"/>
    <property type="evidence" value="ECO:0007669"/>
    <property type="project" value="InterPro"/>
</dbReference>
<dbReference type="GO" id="GO:0016020">
    <property type="term" value="C:membrane"/>
    <property type="evidence" value="ECO:0007669"/>
    <property type="project" value="UniProtKB-SubCell"/>
</dbReference>
<feature type="region of interest" description="Disordered" evidence="5">
    <location>
        <begin position="322"/>
        <end position="341"/>
    </location>
</feature>
<comment type="subcellular location">
    <subcellularLocation>
        <location evidence="1">Membrane</location>
        <topology evidence="1">Single-pass type I membrane protein</topology>
    </subcellularLocation>
</comment>
<dbReference type="FunFam" id="3.80.10.10:FF:000379">
    <property type="entry name" value="Protein NSP-INTERACTING KINASE 2"/>
    <property type="match status" value="1"/>
</dbReference>
<dbReference type="PANTHER" id="PTHR48006">
    <property type="entry name" value="LEUCINE-RICH REPEAT-CONTAINING PROTEIN DDB_G0281931-RELATED"/>
    <property type="match status" value="1"/>
</dbReference>
<dbReference type="Pfam" id="PF23598">
    <property type="entry name" value="LRR_14"/>
    <property type="match status" value="1"/>
</dbReference>
<dbReference type="InterPro" id="IPR032675">
    <property type="entry name" value="LRR_dom_sf"/>
</dbReference>
<evidence type="ECO:0000256" key="6">
    <source>
        <dbReference type="SAM" id="Phobius"/>
    </source>
</evidence>
<dbReference type="SMART" id="SM00220">
    <property type="entry name" value="S_TKc"/>
    <property type="match status" value="1"/>
</dbReference>
<keyword evidence="6" id="KW-0472">Membrane</keyword>
<dbReference type="InterPro" id="IPR013210">
    <property type="entry name" value="LRR_N_plant-typ"/>
</dbReference>
<dbReference type="SUPFAM" id="SSF56112">
    <property type="entry name" value="Protein kinase-like (PK-like)"/>
    <property type="match status" value="1"/>
</dbReference>
<evidence type="ECO:0000256" key="1">
    <source>
        <dbReference type="ARBA" id="ARBA00004479"/>
    </source>
</evidence>
<evidence type="ECO:0000256" key="4">
    <source>
        <dbReference type="ARBA" id="ARBA00022737"/>
    </source>
</evidence>
<dbReference type="Pfam" id="PF07714">
    <property type="entry name" value="PK_Tyr_Ser-Thr"/>
    <property type="match status" value="1"/>
</dbReference>
<gene>
    <name evidence="8" type="ORF">Ccrd_006784</name>
</gene>
<evidence type="ECO:0000256" key="2">
    <source>
        <dbReference type="ARBA" id="ARBA00022614"/>
    </source>
</evidence>
<keyword evidence="6" id="KW-1133">Transmembrane helix</keyword>
<keyword evidence="9" id="KW-1185">Reference proteome</keyword>
<comment type="caution">
    <text evidence="8">The sequence shown here is derived from an EMBL/GenBank/DDBJ whole genome shotgun (WGS) entry which is preliminary data.</text>
</comment>
<keyword evidence="2" id="KW-0433">Leucine-rich repeat</keyword>
<feature type="domain" description="Protein kinase" evidence="7">
    <location>
        <begin position="465"/>
        <end position="739"/>
    </location>
</feature>
<dbReference type="Gramene" id="KVH91198">
    <property type="protein sequence ID" value="KVH91198"/>
    <property type="gene ID" value="Ccrd_006784"/>
</dbReference>
<keyword evidence="4" id="KW-0677">Repeat</keyword>
<evidence type="ECO:0000256" key="5">
    <source>
        <dbReference type="SAM" id="MobiDB-lite"/>
    </source>
</evidence>
<dbReference type="CDD" id="cd14066">
    <property type="entry name" value="STKc_IRAK"/>
    <property type="match status" value="1"/>
</dbReference>
<sequence>SDPLCVECVFPHVTFVSISANNFKSSLKNPTHSLHHFHLQNQNPKTHKSNPQKPTMKTLFFLLVLHLFTFPFQTLAKHQENPISELSLLIKIKSFLDPNGQTLISWSPNATSYCDGSFQGVACDESGHVMNISLQGNGLFGKIPPEIGQLKSLSGLYLHFNGLHGEIPKEIAELTQLSDLYLNVNNLSGQIPQELEKMANLQVLQLCYNQLSGSLPTQLGSLKKLNVLALQYNQLTGAIPATLGNLGTLQRLDLSFNRLFGSIPLKIADAPLLQVLDVRNNTLSGNVPLVLKKLDEGFQYANNTELCGSGFADLKVCNSSFGPENPNKPEPFGPQSKGLTPKAIPQSADVTRAQSKSTNAGLVAILGAVMTVMLLVAGLFTFIWYRRRKQRIGTAFETSDSRISTDQYQVKEVVNRRSASPLISLEYSNGWDPMSKGQTGSGFLQEVLESYVFNVDDVESATRFFSDSNLLGKSSFSATYRGILRDGSIVAIKRIAKTSCVSDETEFLKGLKILTSLKHENLLRLRGFCCSKGRGECFLIYDYVAKGSLLQYLDVKGKMGNGNVLDWSTRSSIIKGIAKGLEYLHGIKGKKPALVHQNISAENVLIDQHYTPLLSDSGLHKLLADDIIFSTLKASAAMGYLAPEYTTTGRFTEKSDVYAFGMLVFQIVSGKTRISLSVRQGAELCKFEDFVDVNLDGKFSETEAVTLGKIALLCTHESPNSRPTTMDVVQELSSIGSSP</sequence>
<dbReference type="InterPro" id="IPR011009">
    <property type="entry name" value="Kinase-like_dom_sf"/>
</dbReference>
<dbReference type="FunFam" id="3.30.200.20:FF:000371">
    <property type="entry name" value="Protein NSP-INTERACTING KINASE 2"/>
    <property type="match status" value="1"/>
</dbReference>
<dbReference type="InterPro" id="IPR001245">
    <property type="entry name" value="Ser-Thr/Tyr_kinase_cat_dom"/>
</dbReference>
<evidence type="ECO:0000259" key="7">
    <source>
        <dbReference type="PROSITE" id="PS50011"/>
    </source>
</evidence>
<dbReference type="SUPFAM" id="SSF52058">
    <property type="entry name" value="L domain-like"/>
    <property type="match status" value="1"/>
</dbReference>
<proteinExistence type="predicted"/>
<dbReference type="InterPro" id="IPR051824">
    <property type="entry name" value="LRR_Rcpt-Like_S/T_Kinase"/>
</dbReference>
<dbReference type="PROSITE" id="PS50011">
    <property type="entry name" value="PROTEIN_KINASE_DOM"/>
    <property type="match status" value="1"/>
</dbReference>
<dbReference type="Gene3D" id="3.30.200.20">
    <property type="entry name" value="Phosphorylase Kinase, domain 1"/>
    <property type="match status" value="1"/>
</dbReference>
<dbReference type="InterPro" id="IPR055414">
    <property type="entry name" value="LRR_R13L4/SHOC2-like"/>
</dbReference>
<dbReference type="Proteomes" id="UP000243975">
    <property type="component" value="Unassembled WGS sequence"/>
</dbReference>
<dbReference type="GO" id="GO:0004674">
    <property type="term" value="F:protein serine/threonine kinase activity"/>
    <property type="evidence" value="ECO:0007669"/>
    <property type="project" value="UniProtKB-EC"/>
</dbReference>
<dbReference type="InterPro" id="IPR000719">
    <property type="entry name" value="Prot_kinase_dom"/>
</dbReference>
<dbReference type="FunFam" id="3.80.10.10:FF:000485">
    <property type="entry name" value="Protein NSP-INTERACTING KINASE 2"/>
    <property type="match status" value="1"/>
</dbReference>
<dbReference type="EMBL" id="LEKV01005070">
    <property type="protein sequence ID" value="KVH91198.1"/>
    <property type="molecule type" value="Genomic_DNA"/>
</dbReference>